<organism evidence="1 2">
    <name type="scientific">Atlantibacter subterraneus</name>
    <dbReference type="NCBI Taxonomy" id="255519"/>
    <lineage>
        <taxon>Bacteria</taxon>
        <taxon>Pseudomonadati</taxon>
        <taxon>Pseudomonadota</taxon>
        <taxon>Gammaproteobacteria</taxon>
        <taxon>Enterobacterales</taxon>
        <taxon>Enterobacteriaceae</taxon>
        <taxon>Atlantibacter</taxon>
    </lineage>
</organism>
<dbReference type="Pfam" id="PF13990">
    <property type="entry name" value="YjcZ"/>
    <property type="match status" value="1"/>
</dbReference>
<sequence length="291" mass="32636">MRQTALLDGPGRHLQSVTDKWMVDTTLAVQQRRVMPAVPHQQAIGERLQKELLAQSSLPNWWTTAAMTEGAQWLPGLLDGVSQYRQPGHMALSLIAQALLAEIPGREPALVTQLEQLGSYYQQCATRLEDELAARGLENEAREHIDAIFARWRSGHYGEFSPAGRCYVVLEELRWGRCGAAVRLSTPRVRDMLLEEIRRQATELLAKSVDASTQTRHFYQQWLNSPPTPSLLDYKDTLSWLGNWSDSERQPVCWSVTQSWKSVALGMPRLCSASRLAGAMVDEVLVDSLAA</sequence>
<dbReference type="Proteomes" id="UP000275331">
    <property type="component" value="Unassembled WGS sequence"/>
</dbReference>
<accession>A0A427URK3</accession>
<dbReference type="EMBL" id="RHXB01000014">
    <property type="protein sequence ID" value="RSE23179.1"/>
    <property type="molecule type" value="Genomic_DNA"/>
</dbReference>
<comment type="caution">
    <text evidence="1">The sequence shown here is derived from an EMBL/GenBank/DDBJ whole genome shotgun (WGS) entry which is preliminary data.</text>
</comment>
<protein>
    <submittedName>
        <fullName evidence="1">Uncharacterized protein</fullName>
    </submittedName>
</protein>
<reference evidence="1 2" key="1">
    <citation type="submission" date="2018-10" db="EMBL/GenBank/DDBJ databases">
        <title>Transmission dynamics of multidrug resistant bacteria on intensive care unit surfaces.</title>
        <authorList>
            <person name="D'Souza A.W."/>
            <person name="Potter R.F."/>
            <person name="Wallace M."/>
            <person name="Shupe A."/>
            <person name="Patel S."/>
            <person name="Sun S."/>
            <person name="Gul D."/>
            <person name="Kwon J.H."/>
            <person name="Andleeb S."/>
            <person name="Burnham C.-A.D."/>
            <person name="Dantas G."/>
        </authorList>
    </citation>
    <scope>NUCLEOTIDE SEQUENCE [LARGE SCALE GENOMIC DNA]</scope>
    <source>
        <strain evidence="1 2">AS_373</strain>
    </source>
</reference>
<name>A0A427URK3_9ENTR</name>
<evidence type="ECO:0000313" key="1">
    <source>
        <dbReference type="EMBL" id="RSE23179.1"/>
    </source>
</evidence>
<dbReference type="AlphaFoldDB" id="A0A427URK3"/>
<dbReference type="OrthoDB" id="509040at2"/>
<gene>
    <name evidence="1" type="ORF">EGT71_18495</name>
</gene>
<evidence type="ECO:0000313" key="2">
    <source>
        <dbReference type="Proteomes" id="UP000275331"/>
    </source>
</evidence>
<proteinExistence type="predicted"/>
<dbReference type="InterPro" id="IPR025599">
    <property type="entry name" value="YjcZ"/>
</dbReference>